<protein>
    <submittedName>
        <fullName evidence="3">Alpha/beta hydrolase fold domain-containing protein</fullName>
    </submittedName>
</protein>
<dbReference type="EMBL" id="CP047650">
    <property type="protein sequence ID" value="QHI99845.1"/>
    <property type="molecule type" value="Genomic_DNA"/>
</dbReference>
<keyword evidence="4" id="KW-1185">Reference proteome</keyword>
<dbReference type="KEGG" id="xyk:GT347_18785"/>
<dbReference type="InterPro" id="IPR050300">
    <property type="entry name" value="GDXG_lipolytic_enzyme"/>
</dbReference>
<accession>A0A857JAT9</accession>
<dbReference type="SUPFAM" id="SSF53474">
    <property type="entry name" value="alpha/beta-Hydrolases"/>
    <property type="match status" value="1"/>
</dbReference>
<dbReference type="RefSeq" id="WP_160553656.1">
    <property type="nucleotide sequence ID" value="NZ_CP047650.1"/>
</dbReference>
<dbReference type="GO" id="GO:0016787">
    <property type="term" value="F:hydrolase activity"/>
    <property type="evidence" value="ECO:0007669"/>
    <property type="project" value="UniProtKB-KW"/>
</dbReference>
<dbReference type="PANTHER" id="PTHR48081">
    <property type="entry name" value="AB HYDROLASE SUPERFAMILY PROTEIN C4A8.06C"/>
    <property type="match status" value="1"/>
</dbReference>
<dbReference type="AlphaFoldDB" id="A0A857JAT9"/>
<feature type="domain" description="BD-FAE-like" evidence="2">
    <location>
        <begin position="62"/>
        <end position="248"/>
    </location>
</feature>
<gene>
    <name evidence="3" type="ORF">GT347_18785</name>
</gene>
<reference evidence="3 4" key="1">
    <citation type="submission" date="2020-01" db="EMBL/GenBank/DDBJ databases">
        <title>Genome sequencing of strain KACC 21265.</title>
        <authorList>
            <person name="Heo J."/>
            <person name="Kim S.-J."/>
            <person name="Kim J.-S."/>
            <person name="Hong S.-B."/>
            <person name="Kwon S.-W."/>
        </authorList>
    </citation>
    <scope>NUCLEOTIDE SEQUENCE [LARGE SCALE GENOMIC DNA]</scope>
    <source>
        <strain evidence="3 4">KACC 21265</strain>
    </source>
</reference>
<sequence>MNPVLDFDTLDQATLDRLLDQRAWARDMDAGLARYAATSAALRGRLPHRADIAYGPDPAQRMDWFAPSSGSGRAVVVFVHGGAWRSGSKETNSFAAGTVLAAGAHFVPIEFAQCPAVSLATMAQQVREAIAHVRRCAAAYGADPQRIVLAGHSSGSHLLALALATDWQAEFGLPGGFLRAAICSSGFYEMAPVARSARNQYLGLDAAEARALSPIHQVGAIACPVFVGTGELDNPLMQAQADAFAAALDSRGLLMARETAPDLDHFEVAETYASPEGMLGRALLAALRLAEQEPA</sequence>
<dbReference type="InterPro" id="IPR049492">
    <property type="entry name" value="BD-FAE-like_dom"/>
</dbReference>
<dbReference type="InterPro" id="IPR029058">
    <property type="entry name" value="AB_hydrolase_fold"/>
</dbReference>
<organism evidence="3 4">
    <name type="scientific">Xylophilus rhododendri</name>
    <dbReference type="NCBI Taxonomy" id="2697032"/>
    <lineage>
        <taxon>Bacteria</taxon>
        <taxon>Pseudomonadati</taxon>
        <taxon>Pseudomonadota</taxon>
        <taxon>Betaproteobacteria</taxon>
        <taxon>Burkholderiales</taxon>
        <taxon>Xylophilus</taxon>
    </lineage>
</organism>
<dbReference type="Proteomes" id="UP000464787">
    <property type="component" value="Chromosome"/>
</dbReference>
<evidence type="ECO:0000313" key="3">
    <source>
        <dbReference type="EMBL" id="QHI99845.1"/>
    </source>
</evidence>
<evidence type="ECO:0000313" key="4">
    <source>
        <dbReference type="Proteomes" id="UP000464787"/>
    </source>
</evidence>
<dbReference type="Pfam" id="PF20434">
    <property type="entry name" value="BD-FAE"/>
    <property type="match status" value="1"/>
</dbReference>
<name>A0A857JAT9_9BURK</name>
<evidence type="ECO:0000259" key="2">
    <source>
        <dbReference type="Pfam" id="PF20434"/>
    </source>
</evidence>
<dbReference type="Gene3D" id="3.40.50.1820">
    <property type="entry name" value="alpha/beta hydrolase"/>
    <property type="match status" value="1"/>
</dbReference>
<dbReference type="PANTHER" id="PTHR48081:SF33">
    <property type="entry name" value="KYNURENINE FORMAMIDASE"/>
    <property type="match status" value="1"/>
</dbReference>
<proteinExistence type="predicted"/>
<keyword evidence="1 3" id="KW-0378">Hydrolase</keyword>
<evidence type="ECO:0000256" key="1">
    <source>
        <dbReference type="ARBA" id="ARBA00022801"/>
    </source>
</evidence>